<dbReference type="InterPro" id="IPR021844">
    <property type="entry name" value="Integr_conj_element_PFL4704"/>
</dbReference>
<evidence type="ECO:0000313" key="3">
    <source>
        <dbReference type="Proteomes" id="UP000031535"/>
    </source>
</evidence>
<evidence type="ECO:0000256" key="1">
    <source>
        <dbReference type="SAM" id="MobiDB-lite"/>
    </source>
</evidence>
<feature type="compositionally biased region" description="Polar residues" evidence="1">
    <location>
        <begin position="94"/>
        <end position="111"/>
    </location>
</feature>
<dbReference type="NCBIfam" id="TIGR03749">
    <property type="entry name" value="conj_TIGR03749"/>
    <property type="match status" value="1"/>
</dbReference>
<dbReference type="PATRIC" id="fig|226910.6.peg.2068"/>
<organism evidence="2 3">
    <name type="scientific">Pseudomonas batumici</name>
    <dbReference type="NCBI Taxonomy" id="226910"/>
    <lineage>
        <taxon>Bacteria</taxon>
        <taxon>Pseudomonadati</taxon>
        <taxon>Pseudomonadota</taxon>
        <taxon>Gammaproteobacteria</taxon>
        <taxon>Pseudomonadales</taxon>
        <taxon>Pseudomonadaceae</taxon>
        <taxon>Pseudomonas</taxon>
    </lineage>
</organism>
<protein>
    <recommendedName>
        <fullName evidence="4">TIGR03749 family integrating conjugative element protein</fullName>
    </recommendedName>
</protein>
<keyword evidence="3" id="KW-1185">Reference proteome</keyword>
<dbReference type="STRING" id="226910.UCMB321_2080"/>
<dbReference type="EMBL" id="JXDG01000022">
    <property type="protein sequence ID" value="KIH84080.1"/>
    <property type="molecule type" value="Genomic_DNA"/>
</dbReference>
<evidence type="ECO:0008006" key="4">
    <source>
        <dbReference type="Google" id="ProtNLM"/>
    </source>
</evidence>
<dbReference type="Proteomes" id="UP000031535">
    <property type="component" value="Unassembled WGS sequence"/>
</dbReference>
<feature type="compositionally biased region" description="Polar residues" evidence="1">
    <location>
        <begin position="120"/>
        <end position="129"/>
    </location>
</feature>
<evidence type="ECO:0000313" key="2">
    <source>
        <dbReference type="EMBL" id="KIH84080.1"/>
    </source>
</evidence>
<dbReference type="AlphaFoldDB" id="A0A0C2IAX9"/>
<sequence length="279" mass="29944">MPWERLPLAVPLYIDQERIVFIDQNVRVGVPRSLGDTLRIQSTGGTLYLRANAPIKPTRLHLQDVRTGEIILIDITATDGQGQPALEPVKIVKTSGSSKSYGDTTETSPSDTKAEAALTAANSPPTSQQTPIPVVLTRYAAQNLYAPLRTVEPLPGVLPVKSRRDLDLTDLMPTQPVTAQWLGAWQLEDHTVSAVKLQNRALTPIALDPRELRGDFVSAAFQHPRLGPTGRASDTTVVYLVTHGRSLAQALPPALSPVDASTALTVSAVPAVPGGDHDQ</sequence>
<gene>
    <name evidence="2" type="ORF">UCMB321_2080</name>
</gene>
<proteinExistence type="predicted"/>
<reference evidence="2 3" key="1">
    <citation type="submission" date="2015-01" db="EMBL/GenBank/DDBJ databases">
        <title>Complete genome of Pseudomonas batumici UCM B-321 producer of the batumin antibiotic with strong antistaphilococcal and potential anticancer activity.</title>
        <authorList>
            <person name="Klochko V.V."/>
            <person name="Zelena L.B."/>
            <person name="Elena K.A."/>
            <person name="Reva O.N."/>
        </authorList>
    </citation>
    <scope>NUCLEOTIDE SEQUENCE [LARGE SCALE GENOMIC DNA]</scope>
    <source>
        <strain evidence="2 3">UCM B-321</strain>
    </source>
</reference>
<dbReference type="Pfam" id="PF11920">
    <property type="entry name" value="DUF3438"/>
    <property type="match status" value="1"/>
</dbReference>
<accession>A0A0C2IAX9</accession>
<name>A0A0C2IAX9_9PSED</name>
<feature type="region of interest" description="Disordered" evidence="1">
    <location>
        <begin position="94"/>
        <end position="129"/>
    </location>
</feature>
<comment type="caution">
    <text evidence="2">The sequence shown here is derived from an EMBL/GenBank/DDBJ whole genome shotgun (WGS) entry which is preliminary data.</text>
</comment>